<dbReference type="GO" id="GO:2000766">
    <property type="term" value="P:negative regulation of cytoplasmic translation"/>
    <property type="evidence" value="ECO:0007669"/>
    <property type="project" value="TreeGrafter"/>
</dbReference>
<dbReference type="InterPro" id="IPR012677">
    <property type="entry name" value="Nucleotide-bd_a/b_plait_sf"/>
</dbReference>
<evidence type="ECO:0000259" key="4">
    <source>
        <dbReference type="PROSITE" id="PS50102"/>
    </source>
</evidence>
<dbReference type="Proteomes" id="UP000728185">
    <property type="component" value="Unassembled WGS sequence"/>
</dbReference>
<protein>
    <recommendedName>
        <fullName evidence="4">RRM domain-containing protein</fullName>
    </recommendedName>
</protein>
<evidence type="ECO:0000256" key="3">
    <source>
        <dbReference type="SAM" id="MobiDB-lite"/>
    </source>
</evidence>
<sequence length="1015" mass="110689">MDSPNLWSISRREHWSSQVPIVADQAENTGLTPTPTNEIFKSISPQSLALPDTVYLGLLPSSVAIAIAEPVENTSPEVSTKAPIANLETFSKSQLSFQPVTCAYSTAASNPLPSGGRPCLAGTQTVRHLMECQNTPPRTITDLMSTSTLSEYTHESSGFGSLMHDQSAVSSLSSYSRSADRSAPHSGWPMRNLISIENDTSDISFDQSCMHDSASQLQSPIRRTEYQRLNAAVTVEGTERQFQSALSGGMSNKIEDSSDQEALIFQGNTDSGQQTVSGRQSRMLEENLASVARYVEELTGCGTKTGGAVSTNTIKSDLTHHLMSPPPPPPPPRPPSQNERQNQKQHSPQRQTSTLTSRVVNEDERLGKATPAEEILPPASGSTSALLGPQPAGETCQLGQLEQLQQLNQQLSALASASAITTASQMNRSAERETLNNAAQELLRRLLTNQLPGLIENVIREKKAESEEWTLGSTHVKTQIEQKHQPQQGIQASGSHGTLGHGLGSLVAGASGNALGQVVSPMIAGTKRTANPNSLINDLRSNVATATGCLRPNHELSTAARCQNAGALDPALLTNVLAQLGLLVNPQTSAVNNANVSNNTISLLANLLGGNGQSYMSNSDQNPDSITATALATLLSSLQTPREQTGTPRTLISRDSQRRPANSVNRQTDMAGTGLVSDLVSPHTVSRPLSNLVDELQRITVPYHQLLASMEQDIERAANVYRNSASSVAQKSEAAYHWSGKLPVRVYRSMTFSRKVFLGGVPWDSTGEDLVRVFSRFGNVTISWPQKDGSPYHQSHIKRPTPKGYCYLIFEHESSVADLLTACIRDPTNGGDYYRISGPEFKSKNVQVIPWVISDSQYTKSGPYRPDTKRTVFIGALHGMITAEALVTIMNDLFGNVVFAALDTDRYKYPIGSGRVAFSSHKSYMRAVTANFVDVRTSKFTKTIQIDPYLEDAYCESCYTNPGIYFCRAFDCFRYFCPACWQLWHNSTETLFTHKPLRRAFKPFTDTPWTNLNNY</sequence>
<keyword evidence="1 2" id="KW-0694">RNA-binding</keyword>
<dbReference type="InterPro" id="IPR035979">
    <property type="entry name" value="RBD_domain_sf"/>
</dbReference>
<name>A0A8E0VLP2_9TREM</name>
<dbReference type="InterPro" id="IPR000504">
    <property type="entry name" value="RRM_dom"/>
</dbReference>
<accession>A0A8E0VLP2</accession>
<dbReference type="SUPFAM" id="SSF54928">
    <property type="entry name" value="RNA-binding domain, RBD"/>
    <property type="match status" value="1"/>
</dbReference>
<dbReference type="PANTHER" id="PTHR12566">
    <property type="entry name" value="CYTOPLASMIC POLYADENYLATION ELEMENT BINDING PROTEIN CPEB"/>
    <property type="match status" value="1"/>
</dbReference>
<reference evidence="5" key="1">
    <citation type="submission" date="2019-05" db="EMBL/GenBank/DDBJ databases">
        <title>Annotation for the trematode Fasciolopsis buski.</title>
        <authorList>
            <person name="Choi Y.-J."/>
        </authorList>
    </citation>
    <scope>NUCLEOTIDE SEQUENCE</scope>
    <source>
        <strain evidence="5">HT</strain>
        <tissue evidence="5">Whole worm</tissue>
    </source>
</reference>
<dbReference type="GO" id="GO:0043022">
    <property type="term" value="F:ribosome binding"/>
    <property type="evidence" value="ECO:0007669"/>
    <property type="project" value="TreeGrafter"/>
</dbReference>
<dbReference type="CDD" id="cd19757">
    <property type="entry name" value="Bbox1"/>
    <property type="match status" value="1"/>
</dbReference>
<dbReference type="Pfam" id="PF16366">
    <property type="entry name" value="CEBP_ZZ"/>
    <property type="match status" value="1"/>
</dbReference>
<evidence type="ECO:0000313" key="6">
    <source>
        <dbReference type="Proteomes" id="UP000728185"/>
    </source>
</evidence>
<dbReference type="PROSITE" id="PS50102">
    <property type="entry name" value="RRM"/>
    <property type="match status" value="1"/>
</dbReference>
<dbReference type="GO" id="GO:0045202">
    <property type="term" value="C:synapse"/>
    <property type="evidence" value="ECO:0007669"/>
    <property type="project" value="TreeGrafter"/>
</dbReference>
<dbReference type="OrthoDB" id="10033548at2759"/>
<dbReference type="GO" id="GO:0008135">
    <property type="term" value="F:translation factor activity, RNA binding"/>
    <property type="evidence" value="ECO:0007669"/>
    <property type="project" value="TreeGrafter"/>
</dbReference>
<feature type="domain" description="RRM" evidence="4">
    <location>
        <begin position="754"/>
        <end position="848"/>
    </location>
</feature>
<feature type="compositionally biased region" description="Polar residues" evidence="3">
    <location>
        <begin position="336"/>
        <end position="359"/>
    </location>
</feature>
<dbReference type="CDD" id="cd12725">
    <property type="entry name" value="RRM2_CPEB1"/>
    <property type="match status" value="1"/>
</dbReference>
<dbReference type="InterPro" id="IPR038446">
    <property type="entry name" value="CEBP_ZZ_sf"/>
</dbReference>
<dbReference type="GO" id="GO:0005737">
    <property type="term" value="C:cytoplasm"/>
    <property type="evidence" value="ECO:0007669"/>
    <property type="project" value="TreeGrafter"/>
</dbReference>
<dbReference type="FunFam" id="3.30.70.330:FF:000054">
    <property type="entry name" value="Cytoplasmic polyadenylation element-binding protein 1"/>
    <property type="match status" value="1"/>
</dbReference>
<feature type="region of interest" description="Disordered" evidence="3">
    <location>
        <begin position="318"/>
        <end position="393"/>
    </location>
</feature>
<gene>
    <name evidence="5" type="ORF">FBUS_01703</name>
</gene>
<dbReference type="PANTHER" id="PTHR12566:SF9">
    <property type="entry name" value="CYTOPLASMIC POLYADENYLATION ELEMENT-BINDING PROTEIN 1"/>
    <property type="match status" value="1"/>
</dbReference>
<comment type="caution">
    <text evidence="5">The sequence shown here is derived from an EMBL/GenBank/DDBJ whole genome shotgun (WGS) entry which is preliminary data.</text>
</comment>
<dbReference type="GO" id="GO:0005634">
    <property type="term" value="C:nucleus"/>
    <property type="evidence" value="ECO:0007669"/>
    <property type="project" value="TreeGrafter"/>
</dbReference>
<dbReference type="EMBL" id="LUCM01003558">
    <property type="protein sequence ID" value="KAA0195629.1"/>
    <property type="molecule type" value="Genomic_DNA"/>
</dbReference>
<evidence type="ECO:0000256" key="1">
    <source>
        <dbReference type="ARBA" id="ARBA00022884"/>
    </source>
</evidence>
<proteinExistence type="predicted"/>
<dbReference type="Gene3D" id="4.10.640.40">
    <property type="entry name" value="Cytoplasmic polyadenylation element-binding protein, ZZ domain"/>
    <property type="match status" value="1"/>
</dbReference>
<evidence type="ECO:0000256" key="2">
    <source>
        <dbReference type="PROSITE-ProRule" id="PRU00176"/>
    </source>
</evidence>
<dbReference type="GO" id="GO:0000900">
    <property type="term" value="F:mRNA regulatory element binding translation repressor activity"/>
    <property type="evidence" value="ECO:0007669"/>
    <property type="project" value="TreeGrafter"/>
</dbReference>
<dbReference type="InterPro" id="IPR032296">
    <property type="entry name" value="CEBP_ZZ"/>
</dbReference>
<dbReference type="Gene3D" id="3.30.70.330">
    <property type="match status" value="2"/>
</dbReference>
<dbReference type="GO" id="GO:0043005">
    <property type="term" value="C:neuron projection"/>
    <property type="evidence" value="ECO:0007669"/>
    <property type="project" value="TreeGrafter"/>
</dbReference>
<dbReference type="AlphaFoldDB" id="A0A8E0VLP2"/>
<evidence type="ECO:0000313" key="5">
    <source>
        <dbReference type="EMBL" id="KAA0195629.1"/>
    </source>
</evidence>
<dbReference type="Pfam" id="PF16367">
    <property type="entry name" value="RRM_7"/>
    <property type="match status" value="1"/>
</dbReference>
<dbReference type="InterPro" id="IPR034819">
    <property type="entry name" value="CPEB"/>
</dbReference>
<feature type="compositionally biased region" description="Pro residues" evidence="3">
    <location>
        <begin position="324"/>
        <end position="335"/>
    </location>
</feature>
<keyword evidence="6" id="KW-1185">Reference proteome</keyword>
<organism evidence="5 6">
    <name type="scientific">Fasciolopsis buskii</name>
    <dbReference type="NCBI Taxonomy" id="27845"/>
    <lineage>
        <taxon>Eukaryota</taxon>
        <taxon>Metazoa</taxon>
        <taxon>Spiralia</taxon>
        <taxon>Lophotrochozoa</taxon>
        <taxon>Platyhelminthes</taxon>
        <taxon>Trematoda</taxon>
        <taxon>Digenea</taxon>
        <taxon>Plagiorchiida</taxon>
        <taxon>Echinostomata</taxon>
        <taxon>Echinostomatoidea</taxon>
        <taxon>Fasciolidae</taxon>
        <taxon>Fasciolopsis</taxon>
    </lineage>
</organism>
<dbReference type="GO" id="GO:0003730">
    <property type="term" value="F:mRNA 3'-UTR binding"/>
    <property type="evidence" value="ECO:0007669"/>
    <property type="project" value="InterPro"/>
</dbReference>